<dbReference type="EMBL" id="JAOPHQ010005409">
    <property type="protein sequence ID" value="KAK0135729.1"/>
    <property type="molecule type" value="Genomic_DNA"/>
</dbReference>
<sequence>MYDFNLAFGHPSKDVCSTCVKYRLKLKDPECTGDKKCRESALFLLHRRKGRKFYDLLSAVEETFTIAFDVMQNLVLPKSPISQSYYSRQLYQYVFGVVRHRGHGQNQRKEDIHLFTWLENQNKKDSNMVTSALQYYLGTVVQCELREYNTLRLFSDSCYGQNKCVINAFCPEEEEIQRLENKLRLSNPWPQFLATRPCIWSLEAGGHEEELHIATISVPGNHEQTWKRLCTGNTGNAMTSKLQQLNTISDASVLEICGDKLGFKQLYSGDFCYHSVLKHEKKWDTFKPAVVPRTNCVKEAKKADVLKLLGELGVSQTVRNFYEDALAGVGCDHVGRQDLEESSDEE</sequence>
<evidence type="ECO:0000313" key="1">
    <source>
        <dbReference type="EMBL" id="KAK0135729.1"/>
    </source>
</evidence>
<organism evidence="1 2">
    <name type="scientific">Merluccius polli</name>
    <name type="common">Benguela hake</name>
    <name type="synonym">Merluccius cadenati</name>
    <dbReference type="NCBI Taxonomy" id="89951"/>
    <lineage>
        <taxon>Eukaryota</taxon>
        <taxon>Metazoa</taxon>
        <taxon>Chordata</taxon>
        <taxon>Craniata</taxon>
        <taxon>Vertebrata</taxon>
        <taxon>Euteleostomi</taxon>
        <taxon>Actinopterygii</taxon>
        <taxon>Neopterygii</taxon>
        <taxon>Teleostei</taxon>
        <taxon>Neoteleostei</taxon>
        <taxon>Acanthomorphata</taxon>
        <taxon>Zeiogadaria</taxon>
        <taxon>Gadariae</taxon>
        <taxon>Gadiformes</taxon>
        <taxon>Gadoidei</taxon>
        <taxon>Merlucciidae</taxon>
        <taxon>Merluccius</taxon>
    </lineage>
</organism>
<dbReference type="AlphaFoldDB" id="A0AA47M8V8"/>
<name>A0AA47M8V8_MERPO</name>
<gene>
    <name evidence="1" type="ORF">N1851_028406</name>
</gene>
<accession>A0AA47M8V8</accession>
<evidence type="ECO:0000313" key="2">
    <source>
        <dbReference type="Proteomes" id="UP001174136"/>
    </source>
</evidence>
<proteinExistence type="predicted"/>
<reference evidence="1" key="1">
    <citation type="journal article" date="2023" name="Front. Mar. Sci.">
        <title>A new Merluccius polli reference genome to investigate the effects of global change in West African waters.</title>
        <authorList>
            <person name="Mateo J.L."/>
            <person name="Blanco-Fernandez C."/>
            <person name="Garcia-Vazquez E."/>
            <person name="Machado-Schiaffino G."/>
        </authorList>
    </citation>
    <scope>NUCLEOTIDE SEQUENCE</scope>
    <source>
        <strain evidence="1">C29</strain>
        <tissue evidence="1">Fin</tissue>
    </source>
</reference>
<dbReference type="Proteomes" id="UP001174136">
    <property type="component" value="Unassembled WGS sequence"/>
</dbReference>
<comment type="caution">
    <text evidence="1">The sequence shown here is derived from an EMBL/GenBank/DDBJ whole genome shotgun (WGS) entry which is preliminary data.</text>
</comment>
<keyword evidence="2" id="KW-1185">Reference proteome</keyword>
<protein>
    <submittedName>
        <fullName evidence="1">Uncharacterized protein</fullName>
    </submittedName>
</protein>